<evidence type="ECO:0000256" key="1">
    <source>
        <dbReference type="ARBA" id="ARBA00022448"/>
    </source>
</evidence>
<dbReference type="GO" id="GO:0005886">
    <property type="term" value="C:plasma membrane"/>
    <property type="evidence" value="ECO:0007669"/>
    <property type="project" value="UniProtKB-SubCell"/>
</dbReference>
<evidence type="ECO:0000256" key="6">
    <source>
        <dbReference type="ARBA" id="ARBA00023136"/>
    </source>
</evidence>
<evidence type="ECO:0000313" key="10">
    <source>
        <dbReference type="Proteomes" id="UP000823636"/>
    </source>
</evidence>
<feature type="transmembrane region" description="Helical" evidence="8">
    <location>
        <begin position="70"/>
        <end position="86"/>
    </location>
</feature>
<dbReference type="GO" id="GO:0005384">
    <property type="term" value="F:manganese ion transmembrane transporter activity"/>
    <property type="evidence" value="ECO:0007669"/>
    <property type="project" value="UniProtKB-UniRule"/>
</dbReference>
<reference evidence="9" key="2">
    <citation type="journal article" date="2021" name="PeerJ">
        <title>Extensive microbial diversity within the chicken gut microbiome revealed by metagenomics and culture.</title>
        <authorList>
            <person name="Gilroy R."/>
            <person name="Ravi A."/>
            <person name="Getino M."/>
            <person name="Pursley I."/>
            <person name="Horton D.L."/>
            <person name="Alikhan N.F."/>
            <person name="Baker D."/>
            <person name="Gharbi K."/>
            <person name="Hall N."/>
            <person name="Watson M."/>
            <person name="Adriaenssens E.M."/>
            <person name="Foster-Nyarko E."/>
            <person name="Jarju S."/>
            <person name="Secka A."/>
            <person name="Antonio M."/>
            <person name="Oren A."/>
            <person name="Chaudhuri R.R."/>
            <person name="La Ragione R."/>
            <person name="Hildebrand F."/>
            <person name="Pallen M.J."/>
        </authorList>
    </citation>
    <scope>NUCLEOTIDE SEQUENCE</scope>
    <source>
        <strain evidence="9">G3-4614</strain>
    </source>
</reference>
<gene>
    <name evidence="8" type="primary">mntP</name>
    <name evidence="9" type="ORF">IAC54_03995</name>
</gene>
<keyword evidence="6 8" id="KW-0472">Membrane</keyword>
<keyword evidence="3 8" id="KW-0812">Transmembrane</keyword>
<dbReference type="InterPro" id="IPR022929">
    <property type="entry name" value="Put_MntP"/>
</dbReference>
<dbReference type="PANTHER" id="PTHR35529">
    <property type="entry name" value="MANGANESE EFFLUX PUMP MNTP-RELATED"/>
    <property type="match status" value="1"/>
</dbReference>
<evidence type="ECO:0000256" key="3">
    <source>
        <dbReference type="ARBA" id="ARBA00022692"/>
    </source>
</evidence>
<keyword evidence="1 8" id="KW-0813">Transport</keyword>
<comment type="function">
    <text evidence="8">Probably functions as a manganese efflux pump.</text>
</comment>
<proteinExistence type="inferred from homology"/>
<keyword evidence="4 8" id="KW-1133">Transmembrane helix</keyword>
<protein>
    <recommendedName>
        <fullName evidence="8">Putative manganese efflux pump MntP</fullName>
    </recommendedName>
</protein>
<comment type="similarity">
    <text evidence="8">Belongs to the MntP (TC 9.B.29) family.</text>
</comment>
<dbReference type="PANTHER" id="PTHR35529:SF1">
    <property type="entry name" value="MANGANESE EFFLUX PUMP MNTP-RELATED"/>
    <property type="match status" value="1"/>
</dbReference>
<keyword evidence="5 8" id="KW-0406">Ion transport</keyword>
<evidence type="ECO:0000256" key="8">
    <source>
        <dbReference type="HAMAP-Rule" id="MF_01521"/>
    </source>
</evidence>
<dbReference type="HAMAP" id="MF_01521">
    <property type="entry name" value="MntP_pump"/>
    <property type="match status" value="1"/>
</dbReference>
<evidence type="ECO:0000256" key="7">
    <source>
        <dbReference type="ARBA" id="ARBA00023211"/>
    </source>
</evidence>
<feature type="transmembrane region" description="Helical" evidence="8">
    <location>
        <begin position="39"/>
        <end position="58"/>
    </location>
</feature>
<feature type="transmembrane region" description="Helical" evidence="8">
    <location>
        <begin position="106"/>
        <end position="127"/>
    </location>
</feature>
<dbReference type="Pfam" id="PF02659">
    <property type="entry name" value="Mntp"/>
    <property type="match status" value="1"/>
</dbReference>
<dbReference type="Proteomes" id="UP000823636">
    <property type="component" value="Unassembled WGS sequence"/>
</dbReference>
<dbReference type="AlphaFoldDB" id="A0A9D9E3I5"/>
<dbReference type="InterPro" id="IPR003810">
    <property type="entry name" value="Mntp/YtaF"/>
</dbReference>
<evidence type="ECO:0000313" key="9">
    <source>
        <dbReference type="EMBL" id="MBO8438042.1"/>
    </source>
</evidence>
<feature type="transmembrane region" description="Helical" evidence="8">
    <location>
        <begin position="134"/>
        <end position="157"/>
    </location>
</feature>
<feature type="transmembrane region" description="Helical" evidence="8">
    <location>
        <begin position="163"/>
        <end position="181"/>
    </location>
</feature>
<evidence type="ECO:0000256" key="2">
    <source>
        <dbReference type="ARBA" id="ARBA00022475"/>
    </source>
</evidence>
<accession>A0A9D9E3I5</accession>
<keyword evidence="7 8" id="KW-0464">Manganese</keyword>
<evidence type="ECO:0000256" key="4">
    <source>
        <dbReference type="ARBA" id="ARBA00022989"/>
    </source>
</evidence>
<reference evidence="9" key="1">
    <citation type="submission" date="2020-10" db="EMBL/GenBank/DDBJ databases">
        <authorList>
            <person name="Gilroy R."/>
        </authorList>
    </citation>
    <scope>NUCLEOTIDE SEQUENCE</scope>
    <source>
        <strain evidence="9">G3-4614</strain>
    </source>
</reference>
<keyword evidence="2 8" id="KW-1003">Cell membrane</keyword>
<dbReference type="EMBL" id="JADIMW010000040">
    <property type="protein sequence ID" value="MBO8438042.1"/>
    <property type="molecule type" value="Genomic_DNA"/>
</dbReference>
<sequence>MGVIALLLLAVGLSMDTFAVSLTAGVVMKPFRFANALKVAVWMALFQGGMPLLGWLLGREFISLIEDYDHWIAFGLLVFLGAKMIYEALFSGDEIECFSPTKTLTLIQLGVATSIDALAIGVSFGLMQINMVMAVSIIAAVTLVFSLAGCYIGKFFGTSWKRSATVIGGLILIGLGIRIVVEHTCI</sequence>
<evidence type="ECO:0000256" key="5">
    <source>
        <dbReference type="ARBA" id="ARBA00023065"/>
    </source>
</evidence>
<name>A0A9D9E3I5_9BACT</name>
<comment type="caution">
    <text evidence="9">The sequence shown here is derived from an EMBL/GenBank/DDBJ whole genome shotgun (WGS) entry which is preliminary data.</text>
</comment>
<organism evidence="9 10">
    <name type="scientific">Candidatus Caccoplasma merdipullorum</name>
    <dbReference type="NCBI Taxonomy" id="2840718"/>
    <lineage>
        <taxon>Bacteria</taxon>
        <taxon>Pseudomonadati</taxon>
        <taxon>Bacteroidota</taxon>
        <taxon>Bacteroidia</taxon>
        <taxon>Bacteroidales</taxon>
        <taxon>Bacteroidaceae</taxon>
        <taxon>Bacteroidaceae incertae sedis</taxon>
        <taxon>Candidatus Caccoplasma</taxon>
    </lineage>
</organism>
<comment type="subcellular location">
    <subcellularLocation>
        <location evidence="8">Cell membrane</location>
        <topology evidence="8">Multi-pass membrane protein</topology>
    </subcellularLocation>
</comment>